<dbReference type="SUPFAM" id="SSF56235">
    <property type="entry name" value="N-terminal nucleophile aminohydrolases (Ntn hydrolases)"/>
    <property type="match status" value="1"/>
</dbReference>
<feature type="domain" description="Glutamine amidotransferase type-2" evidence="11">
    <location>
        <begin position="2"/>
        <end position="213"/>
    </location>
</feature>
<comment type="similarity">
    <text evidence="2">Belongs to the asparagine synthetase family.</text>
</comment>
<comment type="caution">
    <text evidence="12">The sequence shown here is derived from an EMBL/GenBank/DDBJ whole genome shotgun (WGS) entry which is preliminary data.</text>
</comment>
<dbReference type="EMBL" id="QRDV01000010">
    <property type="protein sequence ID" value="RED38622.1"/>
    <property type="molecule type" value="Genomic_DNA"/>
</dbReference>
<evidence type="ECO:0000256" key="2">
    <source>
        <dbReference type="ARBA" id="ARBA00005752"/>
    </source>
</evidence>
<evidence type="ECO:0000256" key="7">
    <source>
        <dbReference type="ARBA" id="ARBA00048741"/>
    </source>
</evidence>
<dbReference type="InterPro" id="IPR014729">
    <property type="entry name" value="Rossmann-like_a/b/a_fold"/>
</dbReference>
<protein>
    <recommendedName>
        <fullName evidence="3">asparagine synthase (glutamine-hydrolyzing)</fullName>
        <ecNumber evidence="3">6.3.5.4</ecNumber>
    </recommendedName>
</protein>
<keyword evidence="13" id="KW-1185">Reference proteome</keyword>
<evidence type="ECO:0000313" key="12">
    <source>
        <dbReference type="EMBL" id="RED38622.1"/>
    </source>
</evidence>
<feature type="active site" description="For GATase activity" evidence="8">
    <location>
        <position position="2"/>
    </location>
</feature>
<dbReference type="PIRSF" id="PIRSF001589">
    <property type="entry name" value="Asn_synthetase_glu-h"/>
    <property type="match status" value="1"/>
</dbReference>
<dbReference type="Gene3D" id="3.60.20.10">
    <property type="entry name" value="Glutamine Phosphoribosylpyrophosphate, subunit 1, domain 1"/>
    <property type="match status" value="1"/>
</dbReference>
<name>A0A3D9GQ83_9FLAO</name>
<feature type="binding site" evidence="9">
    <location>
        <position position="100"/>
    </location>
    <ligand>
        <name>L-glutamine</name>
        <dbReference type="ChEBI" id="CHEBI:58359"/>
    </ligand>
</feature>
<evidence type="ECO:0000256" key="8">
    <source>
        <dbReference type="PIRSR" id="PIRSR001589-1"/>
    </source>
</evidence>
<reference evidence="12 13" key="1">
    <citation type="submission" date="2018-07" db="EMBL/GenBank/DDBJ databases">
        <title>Genomic Encyclopedia of Type Strains, Phase III (KMG-III): the genomes of soil and plant-associated and newly described type strains.</title>
        <authorList>
            <person name="Whitman W."/>
        </authorList>
    </citation>
    <scope>NUCLEOTIDE SEQUENCE [LARGE SCALE GENOMIC DNA]</scope>
    <source>
        <strain evidence="12 13">CECT 7946</strain>
    </source>
</reference>
<proteinExistence type="inferred from homology"/>
<dbReference type="SUPFAM" id="SSF52402">
    <property type="entry name" value="Adenine nucleotide alpha hydrolases-like"/>
    <property type="match status" value="1"/>
</dbReference>
<dbReference type="GO" id="GO:0005829">
    <property type="term" value="C:cytosol"/>
    <property type="evidence" value="ECO:0007669"/>
    <property type="project" value="TreeGrafter"/>
</dbReference>
<dbReference type="RefSeq" id="WP_115818759.1">
    <property type="nucleotide sequence ID" value="NZ_QRDV01000010.1"/>
</dbReference>
<dbReference type="Pfam" id="PF13537">
    <property type="entry name" value="GATase_7"/>
    <property type="match status" value="1"/>
</dbReference>
<dbReference type="GO" id="GO:0006529">
    <property type="term" value="P:asparagine biosynthetic process"/>
    <property type="evidence" value="ECO:0007669"/>
    <property type="project" value="UniProtKB-KW"/>
</dbReference>
<dbReference type="OrthoDB" id="9763290at2"/>
<evidence type="ECO:0000259" key="11">
    <source>
        <dbReference type="PROSITE" id="PS51278"/>
    </source>
</evidence>
<dbReference type="InterPro" id="IPR006426">
    <property type="entry name" value="Asn_synth_AEB"/>
</dbReference>
<dbReference type="InterPro" id="IPR051786">
    <property type="entry name" value="ASN_synthetase/amidase"/>
</dbReference>
<dbReference type="AlphaFoldDB" id="A0A3D9GQ83"/>
<dbReference type="InterPro" id="IPR001962">
    <property type="entry name" value="Asn_synthase"/>
</dbReference>
<dbReference type="NCBIfam" id="TIGR01536">
    <property type="entry name" value="asn_synth_AEB"/>
    <property type="match status" value="1"/>
</dbReference>
<evidence type="ECO:0000313" key="13">
    <source>
        <dbReference type="Proteomes" id="UP000256980"/>
    </source>
</evidence>
<feature type="site" description="Important for beta-aspartyl-AMP intermediate formation" evidence="10">
    <location>
        <position position="367"/>
    </location>
</feature>
<dbReference type="Gene3D" id="3.40.50.620">
    <property type="entry name" value="HUPs"/>
    <property type="match status" value="1"/>
</dbReference>
<dbReference type="PANTHER" id="PTHR43284:SF1">
    <property type="entry name" value="ASPARAGINE SYNTHETASE"/>
    <property type="match status" value="1"/>
</dbReference>
<gene>
    <name evidence="12" type="ORF">DFQ10_110129</name>
</gene>
<keyword evidence="6 8" id="KW-0315">Glutamine amidotransferase</keyword>
<dbReference type="GO" id="GO:0004066">
    <property type="term" value="F:asparagine synthase (glutamine-hydrolyzing) activity"/>
    <property type="evidence" value="ECO:0007669"/>
    <property type="project" value="UniProtKB-EC"/>
</dbReference>
<evidence type="ECO:0000256" key="6">
    <source>
        <dbReference type="ARBA" id="ARBA00022962"/>
    </source>
</evidence>
<evidence type="ECO:0000256" key="10">
    <source>
        <dbReference type="PIRSR" id="PIRSR001589-3"/>
    </source>
</evidence>
<dbReference type="EC" id="6.3.5.4" evidence="3"/>
<dbReference type="GO" id="GO:0005524">
    <property type="term" value="F:ATP binding"/>
    <property type="evidence" value="ECO:0007669"/>
    <property type="project" value="UniProtKB-KW"/>
</dbReference>
<dbReference type="PROSITE" id="PS51278">
    <property type="entry name" value="GATASE_TYPE_2"/>
    <property type="match status" value="1"/>
</dbReference>
<dbReference type="InterPro" id="IPR017932">
    <property type="entry name" value="GATase_2_dom"/>
</dbReference>
<dbReference type="InterPro" id="IPR033738">
    <property type="entry name" value="AsnB_N"/>
</dbReference>
<dbReference type="CDD" id="cd00712">
    <property type="entry name" value="AsnB"/>
    <property type="match status" value="1"/>
</dbReference>
<dbReference type="PANTHER" id="PTHR43284">
    <property type="entry name" value="ASPARAGINE SYNTHETASE (GLUTAMINE-HYDROLYZING)"/>
    <property type="match status" value="1"/>
</dbReference>
<dbReference type="CDD" id="cd01991">
    <property type="entry name" value="Asn_synthase_B_C"/>
    <property type="match status" value="1"/>
</dbReference>
<keyword evidence="8" id="KW-0028">Amino-acid biosynthesis</keyword>
<evidence type="ECO:0000256" key="1">
    <source>
        <dbReference type="ARBA" id="ARBA00005187"/>
    </source>
</evidence>
<keyword evidence="5 9" id="KW-0067">ATP-binding</keyword>
<evidence type="ECO:0000256" key="5">
    <source>
        <dbReference type="ARBA" id="ARBA00022840"/>
    </source>
</evidence>
<comment type="catalytic activity">
    <reaction evidence="7">
        <text>L-aspartate + L-glutamine + ATP + H2O = L-asparagine + L-glutamate + AMP + diphosphate + H(+)</text>
        <dbReference type="Rhea" id="RHEA:12228"/>
        <dbReference type="ChEBI" id="CHEBI:15377"/>
        <dbReference type="ChEBI" id="CHEBI:15378"/>
        <dbReference type="ChEBI" id="CHEBI:29985"/>
        <dbReference type="ChEBI" id="CHEBI:29991"/>
        <dbReference type="ChEBI" id="CHEBI:30616"/>
        <dbReference type="ChEBI" id="CHEBI:33019"/>
        <dbReference type="ChEBI" id="CHEBI:58048"/>
        <dbReference type="ChEBI" id="CHEBI:58359"/>
        <dbReference type="ChEBI" id="CHEBI:456215"/>
        <dbReference type="EC" id="6.3.5.4"/>
    </reaction>
</comment>
<keyword evidence="4 9" id="KW-0547">Nucleotide-binding</keyword>
<evidence type="ECO:0000256" key="9">
    <source>
        <dbReference type="PIRSR" id="PIRSR001589-2"/>
    </source>
</evidence>
<dbReference type="Pfam" id="PF00733">
    <property type="entry name" value="Asn_synthase"/>
    <property type="match status" value="1"/>
</dbReference>
<evidence type="ECO:0000256" key="4">
    <source>
        <dbReference type="ARBA" id="ARBA00022741"/>
    </source>
</evidence>
<evidence type="ECO:0000256" key="3">
    <source>
        <dbReference type="ARBA" id="ARBA00012737"/>
    </source>
</evidence>
<organism evidence="12 13">
    <name type="scientific">Winogradskyella eximia</name>
    <dbReference type="NCBI Taxonomy" id="262006"/>
    <lineage>
        <taxon>Bacteria</taxon>
        <taxon>Pseudomonadati</taxon>
        <taxon>Bacteroidota</taxon>
        <taxon>Flavobacteriia</taxon>
        <taxon>Flavobacteriales</taxon>
        <taxon>Flavobacteriaceae</taxon>
        <taxon>Winogradskyella</taxon>
    </lineage>
</organism>
<accession>A0A3D9GQ83</accession>
<comment type="pathway">
    <text evidence="1">Amino-acid biosynthesis; L-asparagine biosynthesis; L-asparagine from L-aspartate (L-Gln route): step 1/1.</text>
</comment>
<sequence>MCGISGFYNCNLSPDNKTNILRHMLTRIKHRGPDESGIYLAKKVGLGSVRLSIVDLATGTMPLSNADESLWIVFNGEIFNHIELREELLAKNHTFKTQSDTEVIVHLYEEYGPEFLNKLNGQFAIAIWDKTKQELFLARDRVGIRPLFYTTIGNTFVFASEIKSFLEFPGFHPKISEKTLSEYFTFWTSLSADTIFEGVSELPPGSYMTINAHSKSIKTYWKLPITKPNEYQFNTPKEAAEAFETIFTDAVKLRLRADVPVAAYLSGGLDSSITTAFIKKISPNNLRTFSIGFTEKDFDESSYQNIARDYFEIQHSSVTCTPKDISDSFKNVVWHAEAPLLRTAPTPMSILAKSVRDQNIKVVITGEGADELFGGYNIFKETKIKHFWAKDPQSKYRPLLLKKLYPYIPQISKANNNILKLFFGYKLSETSSPIYSHLLRWNNTSRINNYLSKDYKIAISNYHPISKIEEQLKDQLNGYDYLTKAQWIEMTFFMSKYLLSSQGDRMGMANSIEGRYPFLDHRVIEFCMQLNPDLKLKGLNEKYLLKYMMKGRIPESILNRSKQAYRAPIRSTFFSEEMPPYLSSMLSEENITGYGIFNLDFVNQLINKMKLNKQVSEIDNMAITAVLSTQILYDLFINKSIPKLQEHELVILNKTIIDSSTITIN</sequence>
<keyword evidence="8" id="KW-0061">Asparagine biosynthesis</keyword>
<dbReference type="InterPro" id="IPR029055">
    <property type="entry name" value="Ntn_hydrolases_N"/>
</dbReference>
<feature type="binding site" evidence="9">
    <location>
        <position position="291"/>
    </location>
    <ligand>
        <name>ATP</name>
        <dbReference type="ChEBI" id="CHEBI:30616"/>
    </ligand>
</feature>
<dbReference type="Proteomes" id="UP000256980">
    <property type="component" value="Unassembled WGS sequence"/>
</dbReference>